<name>A0A917FEV0_9PROT</name>
<organism evidence="3 4">
    <name type="scientific">Terasakiella brassicae</name>
    <dbReference type="NCBI Taxonomy" id="1634917"/>
    <lineage>
        <taxon>Bacteria</taxon>
        <taxon>Pseudomonadati</taxon>
        <taxon>Pseudomonadota</taxon>
        <taxon>Alphaproteobacteria</taxon>
        <taxon>Rhodospirillales</taxon>
        <taxon>Terasakiellaceae</taxon>
        <taxon>Terasakiella</taxon>
    </lineage>
</organism>
<dbReference type="Proteomes" id="UP000632498">
    <property type="component" value="Unassembled WGS sequence"/>
</dbReference>
<protein>
    <recommendedName>
        <fullName evidence="2">Peptidase G2 IMC autoproteolytic cleavage domain-containing protein</fullName>
    </recommendedName>
</protein>
<keyword evidence="4" id="KW-1185">Reference proteome</keyword>
<comment type="caution">
    <text evidence="3">The sequence shown here is derived from an EMBL/GenBank/DDBJ whole genome shotgun (WGS) entry which is preliminary data.</text>
</comment>
<feature type="domain" description="Peptidase G2 IMC autoproteolytic cleavage" evidence="2">
    <location>
        <begin position="309"/>
        <end position="417"/>
    </location>
</feature>
<proteinExistence type="predicted"/>
<evidence type="ECO:0000256" key="1">
    <source>
        <dbReference type="SAM" id="MobiDB-lite"/>
    </source>
</evidence>
<accession>A0A917FEV0</accession>
<dbReference type="Pfam" id="PF11962">
    <property type="entry name" value="Peptidase_G2"/>
    <property type="match status" value="2"/>
</dbReference>
<dbReference type="Gene3D" id="2.40.300.10">
    <property type="entry name" value="Head decoration protein D"/>
    <property type="match status" value="2"/>
</dbReference>
<reference evidence="3" key="2">
    <citation type="submission" date="2020-09" db="EMBL/GenBank/DDBJ databases">
        <authorList>
            <person name="Sun Q."/>
            <person name="Zhou Y."/>
        </authorList>
    </citation>
    <scope>NUCLEOTIDE SEQUENCE</scope>
    <source>
        <strain evidence="3">CGMCC 1.15254</strain>
    </source>
</reference>
<reference evidence="3" key="1">
    <citation type="journal article" date="2014" name="Int. J. Syst. Evol. Microbiol.">
        <title>Complete genome sequence of Corynebacterium casei LMG S-19264T (=DSM 44701T), isolated from a smear-ripened cheese.</title>
        <authorList>
            <consortium name="US DOE Joint Genome Institute (JGI-PGF)"/>
            <person name="Walter F."/>
            <person name="Albersmeier A."/>
            <person name="Kalinowski J."/>
            <person name="Ruckert C."/>
        </authorList>
    </citation>
    <scope>NUCLEOTIDE SEQUENCE</scope>
    <source>
        <strain evidence="3">CGMCC 1.15254</strain>
    </source>
</reference>
<evidence type="ECO:0000313" key="3">
    <source>
        <dbReference type="EMBL" id="GGF71172.1"/>
    </source>
</evidence>
<dbReference type="EMBL" id="BMHV01000021">
    <property type="protein sequence ID" value="GGF71172.1"/>
    <property type="molecule type" value="Genomic_DNA"/>
</dbReference>
<feature type="domain" description="Peptidase G2 IMC autoproteolytic cleavage" evidence="2">
    <location>
        <begin position="539"/>
        <end position="578"/>
    </location>
</feature>
<feature type="region of interest" description="Disordered" evidence="1">
    <location>
        <begin position="534"/>
        <end position="557"/>
    </location>
</feature>
<dbReference type="AlphaFoldDB" id="A0A917FEV0"/>
<gene>
    <name evidence="3" type="ORF">GCM10011332_26450</name>
</gene>
<dbReference type="InterPro" id="IPR021865">
    <property type="entry name" value="Peptidase_G2"/>
</dbReference>
<dbReference type="RefSeq" id="WP_188666092.1">
    <property type="nucleotide sequence ID" value="NZ_BMHV01000021.1"/>
</dbReference>
<evidence type="ECO:0000259" key="2">
    <source>
        <dbReference type="Pfam" id="PF11962"/>
    </source>
</evidence>
<sequence>MATKNIVPRANGEGSIGTSVKRWLKGWFNSVDVSGDVDIGGNFILPDSGTQALRSKNGNNKIFPITSVGDMWQISSGNWIADANNFTFRSLDSAINHKTVTQNGETINHCNINAAAHQVKAGPAVTDFTPYYADMNNAERYRVRYNTNDTYIQLISGSGTRAQITETTSGHLYFGTNNRVYDLALNPAGTEFSYLGYGQSNDNRLIVGYDPTTGVGSFKAYSTGGNTSIHLGTSNAGVYADHFHMNNLGYVGIGTASPSRSLDVEGNGSAPLVEINEISASTTTGGIVQLKASGRAASTSFSYLVTQAGGSDNQHRLRGNGDIDIDGVVNTTGADYAEYFEWVDGNPTNEDRRGWAVVLENGKIRKALAAEIPFGVISARPTVVGDNSWNYWTDKYIKDDFGSYIMEDYEVVEWTETKIVQDAAEAVYETVTKEREVQAIETVSEDVSSIELIDGKYTKIVKTETKKVPLFDEFDLYEDGQVIGVHRVPRMVTETYEVEEVVSPAQEEKTEDVQHSYAVDQVPDGIVVPMDVTRSTQQRRKLNPDYDETQEYSPRSERPEWDCVGLMGKLRLVKGEVVNPNWIKMRDVSDTVEEWLVR</sequence>
<evidence type="ECO:0000313" key="4">
    <source>
        <dbReference type="Proteomes" id="UP000632498"/>
    </source>
</evidence>